<protein>
    <submittedName>
        <fullName evidence="6">Cyclic di-GMP phosphodiesterase Gmr</fullName>
        <ecNumber evidence="6">3.1.4.52</ecNumber>
    </submittedName>
</protein>
<dbReference type="Pfam" id="PF00990">
    <property type="entry name" value="GGDEF"/>
    <property type="match status" value="2"/>
</dbReference>
<name>A0A4U8QPN9_9FIRM</name>
<dbReference type="PROSITE" id="PS50113">
    <property type="entry name" value="PAC"/>
    <property type="match status" value="1"/>
</dbReference>
<organism evidence="6 7">
    <name type="scientific">Robinsoniella peoriensis</name>
    <dbReference type="NCBI Taxonomy" id="180332"/>
    <lineage>
        <taxon>Bacteria</taxon>
        <taxon>Bacillati</taxon>
        <taxon>Bacillota</taxon>
        <taxon>Clostridia</taxon>
        <taxon>Lachnospirales</taxon>
        <taxon>Lachnospiraceae</taxon>
        <taxon>Robinsoniella</taxon>
    </lineage>
</organism>
<feature type="compositionally biased region" description="Basic and acidic residues" evidence="1">
    <location>
        <begin position="561"/>
        <end position="571"/>
    </location>
</feature>
<dbReference type="InterPro" id="IPR000160">
    <property type="entry name" value="GGDEF_dom"/>
</dbReference>
<evidence type="ECO:0000313" key="7">
    <source>
        <dbReference type="Proteomes" id="UP000306509"/>
    </source>
</evidence>
<dbReference type="SMART" id="SM00052">
    <property type="entry name" value="EAL"/>
    <property type="match status" value="1"/>
</dbReference>
<evidence type="ECO:0000259" key="5">
    <source>
        <dbReference type="PROSITE" id="PS50887"/>
    </source>
</evidence>
<dbReference type="PROSITE" id="PS50112">
    <property type="entry name" value="PAS"/>
    <property type="match status" value="1"/>
</dbReference>
<dbReference type="CDD" id="cd01949">
    <property type="entry name" value="GGDEF"/>
    <property type="match status" value="1"/>
</dbReference>
<dbReference type="Gene3D" id="3.30.450.20">
    <property type="entry name" value="PAS domain"/>
    <property type="match status" value="3"/>
</dbReference>
<sequence>METENNKNYGNNIPCGVCRMKCDKVFTILWANDRYYKTFGYTGEEAGQEELNNAKKIIYPGDYQRLVRMLHKKIAQNIYDFECEHRYIHKSGKLLWMRVASAYDPGQGGTLTCAITDITNQKSAEESLALKEEENRIAFAMTGKIMDVFDIKTRTLYIEKRGAQSFGLPEVITNMPDEILNTEVVIEDSKAEVSRFFQSMLDGIPMGEIIVRLKNRKGSLNWYRMKYRLTYSVNGEVLRGIIIYEDYTVQREKEAAYEKWRKYNENQLAGEIVSYECNLNENTVEHVGGPMAEELPQKIDTYDELAAFVTKQWVFEEDRQTFERFFTRSRLIEKYYKKDCSLKIDCRFLDSQGKLFWTEISTFLLPDLDTDEVKAMILFRNIDKEKRRSIELENRSQIDPLTGLLNRGTVIEEVSGLLDNSPLSSRHIFIMVDIDFFKSLNDQMGHQFGDQVLREIANILKTSVRINDIVGRLGGDEFVICLRDIPLNTLLEQKLGNIVMQLSKHYEEGICVSGSMGVAVYPKDGTSFDELYMRADAALYTAKEMGRNQFVFYQQGMEHKQKDRNRCKDEGESGTGSQSGSQNHKSIGSKEYLAEINAMHHLEESNLIYSYLNSVHHIFKDMIVMNVSKNYYRRMLNESEENLHKWEKGDLHAELEVIVKDRIHPEDGVRFKQFTNWDLVRKAMQEGKTTVYGEFRGRAQGDNYKWEAFSLVPMNGGNDDEMYLCFIQDIHAVKIREEENRTLQIQVRRQIEDECYRRIMELSGTILLEYDREDDSYYASPPAKQFTLIKNVGSDRNQRFITRDDVHPNDWEQARMISKKVMDGAMNAGTTVRLKKTDGQFMWCHIVLTVLRAEDGSVNRSLFTITDVDEATRNRRELEYRAEYDDLTGCSNFSRFKIEAKQILENRNEKKYALWYCDLRNFKLVNNVYGYDFGDRVLQYWAKISSRDQREGEIFARVSADHFVSLLWYDSIDELEMRFQKNAGLLAKFKGLAGKKLLLEMVAGIYLVEKHGKTIGIEDMIDCANLAQKSVKVLEGSKYAVYTEEMRRQILSEKEMESAMYKALENREFCAYFQPIAEIQDGIRVSGAETLARWIRPGYGVVPPNRFIPLFEKNGFIIDLDSYMFEEACRFLRKWLDEGREPIKISVNVSRISVFQRDFSRHYIRLKEKYNIPNGLLELECTESVLVENAELLEMVMRTMRVSGFFFSMDDFGSGYSSLNLLKDITVDILKLDMMFFRNENLKEPRHQTIISSIISMAKALNMKVVAEGVETEEQLQLLREFGCDYIQGYLISRPIPAEEFENQF</sequence>
<dbReference type="InterPro" id="IPR035965">
    <property type="entry name" value="PAS-like_dom_sf"/>
</dbReference>
<feature type="domain" description="GGDEF" evidence="5">
    <location>
        <begin position="425"/>
        <end position="555"/>
    </location>
</feature>
<dbReference type="RefSeq" id="WP_138001753.1">
    <property type="nucleotide sequence ID" value="NZ_QGQD01000014.1"/>
</dbReference>
<dbReference type="SMART" id="SM00267">
    <property type="entry name" value="GGDEF"/>
    <property type="match status" value="2"/>
</dbReference>
<dbReference type="InterPro" id="IPR035919">
    <property type="entry name" value="EAL_sf"/>
</dbReference>
<dbReference type="GO" id="GO:0071111">
    <property type="term" value="F:cyclic-guanylate-specific phosphodiesterase activity"/>
    <property type="evidence" value="ECO:0007669"/>
    <property type="project" value="UniProtKB-EC"/>
</dbReference>
<keyword evidence="6" id="KW-0378">Hydrolase</keyword>
<dbReference type="InterPro" id="IPR052155">
    <property type="entry name" value="Biofilm_reg_signaling"/>
</dbReference>
<dbReference type="InterPro" id="IPR000700">
    <property type="entry name" value="PAS-assoc_C"/>
</dbReference>
<evidence type="ECO:0000259" key="2">
    <source>
        <dbReference type="PROSITE" id="PS50112"/>
    </source>
</evidence>
<proteinExistence type="predicted"/>
<dbReference type="Gene3D" id="3.30.70.270">
    <property type="match status" value="2"/>
</dbReference>
<reference evidence="6 7" key="1">
    <citation type="journal article" date="2019" name="Anaerobe">
        <title>Detection of Robinsoniella peoriensis in multiple bone samples of a trauma patient.</title>
        <authorList>
            <person name="Schrottner P."/>
            <person name="Hartwich K."/>
            <person name="Bunk B."/>
            <person name="Schober I."/>
            <person name="Helbig S."/>
            <person name="Rudolph W.W."/>
            <person name="Gunzer F."/>
        </authorList>
    </citation>
    <scope>NUCLEOTIDE SEQUENCE [LARGE SCALE GENOMIC DNA]</scope>
    <source>
        <strain evidence="6 7">DSM 106044</strain>
    </source>
</reference>
<dbReference type="PANTHER" id="PTHR44757">
    <property type="entry name" value="DIGUANYLATE CYCLASE DGCP"/>
    <property type="match status" value="1"/>
</dbReference>
<dbReference type="Pfam" id="PF00563">
    <property type="entry name" value="EAL"/>
    <property type="match status" value="1"/>
</dbReference>
<dbReference type="NCBIfam" id="TIGR00229">
    <property type="entry name" value="sensory_box"/>
    <property type="match status" value="1"/>
</dbReference>
<dbReference type="Pfam" id="PF08447">
    <property type="entry name" value="PAS_3"/>
    <property type="match status" value="1"/>
</dbReference>
<dbReference type="STRING" id="180332.GCA_000797495_03171"/>
<dbReference type="SUPFAM" id="SSF141868">
    <property type="entry name" value="EAL domain-like"/>
    <property type="match status" value="1"/>
</dbReference>
<dbReference type="CDD" id="cd00130">
    <property type="entry name" value="PAS"/>
    <property type="match status" value="1"/>
</dbReference>
<feature type="region of interest" description="Disordered" evidence="1">
    <location>
        <begin position="561"/>
        <end position="586"/>
    </location>
</feature>
<dbReference type="SMART" id="SM00086">
    <property type="entry name" value="PAC"/>
    <property type="match status" value="5"/>
</dbReference>
<dbReference type="EC" id="3.1.4.52" evidence="6"/>
<dbReference type="NCBIfam" id="TIGR00254">
    <property type="entry name" value="GGDEF"/>
    <property type="match status" value="2"/>
</dbReference>
<dbReference type="CDD" id="cd01948">
    <property type="entry name" value="EAL"/>
    <property type="match status" value="1"/>
</dbReference>
<dbReference type="Proteomes" id="UP000306509">
    <property type="component" value="Unassembled WGS sequence"/>
</dbReference>
<comment type="caution">
    <text evidence="6">The sequence shown here is derived from an EMBL/GenBank/DDBJ whole genome shotgun (WGS) entry which is preliminary data.</text>
</comment>
<feature type="domain" description="EAL" evidence="4">
    <location>
        <begin position="1053"/>
        <end position="1305"/>
    </location>
</feature>
<feature type="domain" description="GGDEF" evidence="5">
    <location>
        <begin position="910"/>
        <end position="1044"/>
    </location>
</feature>
<gene>
    <name evidence="6" type="primary">gmr_1</name>
    <name evidence="6" type="ORF">DSM106044_00606</name>
</gene>
<evidence type="ECO:0000313" key="6">
    <source>
        <dbReference type="EMBL" id="TLD02476.1"/>
    </source>
</evidence>
<dbReference type="InterPro" id="IPR001633">
    <property type="entry name" value="EAL_dom"/>
</dbReference>
<dbReference type="InterPro" id="IPR001610">
    <property type="entry name" value="PAC"/>
</dbReference>
<dbReference type="SUPFAM" id="SSF55785">
    <property type="entry name" value="PYP-like sensor domain (PAS domain)"/>
    <property type="match status" value="3"/>
</dbReference>
<feature type="domain" description="PAC" evidence="3">
    <location>
        <begin position="828"/>
        <end position="880"/>
    </location>
</feature>
<dbReference type="PANTHER" id="PTHR44757:SF2">
    <property type="entry name" value="BIOFILM ARCHITECTURE MAINTENANCE PROTEIN MBAA"/>
    <property type="match status" value="1"/>
</dbReference>
<accession>A0A4U8QPN9</accession>
<dbReference type="PROSITE" id="PS50883">
    <property type="entry name" value="EAL"/>
    <property type="match status" value="1"/>
</dbReference>
<dbReference type="InterPro" id="IPR029787">
    <property type="entry name" value="Nucleotide_cyclase"/>
</dbReference>
<feature type="domain" description="PAS" evidence="2">
    <location>
        <begin position="28"/>
        <end position="77"/>
    </location>
</feature>
<dbReference type="InterPro" id="IPR013655">
    <property type="entry name" value="PAS_fold_3"/>
</dbReference>
<dbReference type="SUPFAM" id="SSF55073">
    <property type="entry name" value="Nucleotide cyclase"/>
    <property type="match status" value="2"/>
</dbReference>
<evidence type="ECO:0000259" key="4">
    <source>
        <dbReference type="PROSITE" id="PS50883"/>
    </source>
</evidence>
<dbReference type="InterPro" id="IPR043128">
    <property type="entry name" value="Rev_trsase/Diguanyl_cyclase"/>
</dbReference>
<evidence type="ECO:0000259" key="3">
    <source>
        <dbReference type="PROSITE" id="PS50113"/>
    </source>
</evidence>
<dbReference type="Gene3D" id="3.20.20.450">
    <property type="entry name" value="EAL domain"/>
    <property type="match status" value="1"/>
</dbReference>
<dbReference type="EMBL" id="QGQD01000014">
    <property type="protein sequence ID" value="TLD02476.1"/>
    <property type="molecule type" value="Genomic_DNA"/>
</dbReference>
<keyword evidence="7" id="KW-1185">Reference proteome</keyword>
<evidence type="ECO:0000256" key="1">
    <source>
        <dbReference type="SAM" id="MobiDB-lite"/>
    </source>
</evidence>
<dbReference type="InterPro" id="IPR000014">
    <property type="entry name" value="PAS"/>
</dbReference>
<dbReference type="PROSITE" id="PS50887">
    <property type="entry name" value="GGDEF"/>
    <property type="match status" value="2"/>
</dbReference>